<keyword evidence="2" id="KW-1133">Transmembrane helix</keyword>
<evidence type="ECO:0000313" key="4">
    <source>
        <dbReference type="Proteomes" id="UP000799772"/>
    </source>
</evidence>
<dbReference type="EMBL" id="ML978125">
    <property type="protein sequence ID" value="KAF2099815.1"/>
    <property type="molecule type" value="Genomic_DNA"/>
</dbReference>
<keyword evidence="2" id="KW-0812">Transmembrane</keyword>
<evidence type="ECO:0000256" key="1">
    <source>
        <dbReference type="SAM" id="MobiDB-lite"/>
    </source>
</evidence>
<dbReference type="OrthoDB" id="5385189at2759"/>
<feature type="transmembrane region" description="Helical" evidence="2">
    <location>
        <begin position="12"/>
        <end position="29"/>
    </location>
</feature>
<organism evidence="3 4">
    <name type="scientific">Rhizodiscina lignyota</name>
    <dbReference type="NCBI Taxonomy" id="1504668"/>
    <lineage>
        <taxon>Eukaryota</taxon>
        <taxon>Fungi</taxon>
        <taxon>Dikarya</taxon>
        <taxon>Ascomycota</taxon>
        <taxon>Pezizomycotina</taxon>
        <taxon>Dothideomycetes</taxon>
        <taxon>Pleosporomycetidae</taxon>
        <taxon>Aulographales</taxon>
        <taxon>Rhizodiscinaceae</taxon>
        <taxon>Rhizodiscina</taxon>
    </lineage>
</organism>
<reference evidence="3" key="1">
    <citation type="journal article" date="2020" name="Stud. Mycol.">
        <title>101 Dothideomycetes genomes: a test case for predicting lifestyles and emergence of pathogens.</title>
        <authorList>
            <person name="Haridas S."/>
            <person name="Albert R."/>
            <person name="Binder M."/>
            <person name="Bloem J."/>
            <person name="Labutti K."/>
            <person name="Salamov A."/>
            <person name="Andreopoulos B."/>
            <person name="Baker S."/>
            <person name="Barry K."/>
            <person name="Bills G."/>
            <person name="Bluhm B."/>
            <person name="Cannon C."/>
            <person name="Castanera R."/>
            <person name="Culley D."/>
            <person name="Daum C."/>
            <person name="Ezra D."/>
            <person name="Gonzalez J."/>
            <person name="Henrissat B."/>
            <person name="Kuo A."/>
            <person name="Liang C."/>
            <person name="Lipzen A."/>
            <person name="Lutzoni F."/>
            <person name="Magnuson J."/>
            <person name="Mondo S."/>
            <person name="Nolan M."/>
            <person name="Ohm R."/>
            <person name="Pangilinan J."/>
            <person name="Park H.-J."/>
            <person name="Ramirez L."/>
            <person name="Alfaro M."/>
            <person name="Sun H."/>
            <person name="Tritt A."/>
            <person name="Yoshinaga Y."/>
            <person name="Zwiers L.-H."/>
            <person name="Turgeon B."/>
            <person name="Goodwin S."/>
            <person name="Spatafora J."/>
            <person name="Crous P."/>
            <person name="Grigoriev I."/>
        </authorList>
    </citation>
    <scope>NUCLEOTIDE SEQUENCE</scope>
    <source>
        <strain evidence="3">CBS 133067</strain>
    </source>
</reference>
<dbReference type="Proteomes" id="UP000799772">
    <property type="component" value="Unassembled WGS sequence"/>
</dbReference>
<proteinExistence type="predicted"/>
<evidence type="ECO:0000256" key="2">
    <source>
        <dbReference type="SAM" id="Phobius"/>
    </source>
</evidence>
<feature type="compositionally biased region" description="Basic and acidic residues" evidence="1">
    <location>
        <begin position="169"/>
        <end position="178"/>
    </location>
</feature>
<gene>
    <name evidence="3" type="ORF">NA57DRAFT_55756</name>
</gene>
<protein>
    <submittedName>
        <fullName evidence="3">Uncharacterized protein</fullName>
    </submittedName>
</protein>
<feature type="region of interest" description="Disordered" evidence="1">
    <location>
        <begin position="152"/>
        <end position="178"/>
    </location>
</feature>
<accession>A0A9P4IDX2</accession>
<keyword evidence="2" id="KW-0472">Membrane</keyword>
<dbReference type="AlphaFoldDB" id="A0A9P4IDX2"/>
<sequence>MRRDYLLPGDMFLWTCLGVIFFVVGTEVGRTLHRLAELPEEEEELQEDLPKPAQNNDEQVNAISNESLALLATHQNPNIRNPATQIFIERFLGNDEARAIFIHDLTSPDTPPDIREKAIRALRLLHRSGFGDEIRDLLRFAEFGDLHEQHARTRSLDAGSDGANDGDTDGSRDGSAEDRLDRAFSNDIRIAQQLRDELPPGWSHVSAPEEGLLSADGRFVRAPGLRNIFCKMMALVYLLENEEYQALEAEEQIRQIARATRDRVDGGDADPAPLYPARFDHPAAVAHSIVECGFLGNRAAAMLRARLLGSGLRMHERLVIQQFLGEIESDDAAEAVGAAQASRDVQQQMVVQFMLTFQPQSQAEVQARPRPQEESVEEVARRRRRREAMVLNEGDRPVSERDIIQRRRTDEILRGMRAQGRIPIGGGANGQGTTNGEANAGSTAAWGGFWRSLAVRWG</sequence>
<keyword evidence="4" id="KW-1185">Reference proteome</keyword>
<evidence type="ECO:0000313" key="3">
    <source>
        <dbReference type="EMBL" id="KAF2099815.1"/>
    </source>
</evidence>
<comment type="caution">
    <text evidence="3">The sequence shown here is derived from an EMBL/GenBank/DDBJ whole genome shotgun (WGS) entry which is preliminary data.</text>
</comment>
<name>A0A9P4IDX2_9PEZI</name>